<proteinExistence type="predicted"/>
<dbReference type="Proteomes" id="UP000316426">
    <property type="component" value="Chromosome"/>
</dbReference>
<dbReference type="PROSITE" id="PS00018">
    <property type="entry name" value="EF_HAND_1"/>
    <property type="match status" value="1"/>
</dbReference>
<dbReference type="EMBL" id="CP036349">
    <property type="protein sequence ID" value="QDV75843.1"/>
    <property type="molecule type" value="Genomic_DNA"/>
</dbReference>
<evidence type="ECO:0000256" key="2">
    <source>
        <dbReference type="SAM" id="SignalP"/>
    </source>
</evidence>
<feature type="signal peptide" evidence="2">
    <location>
        <begin position="1"/>
        <end position="25"/>
    </location>
</feature>
<dbReference type="KEGG" id="bmei:Spa11_40660"/>
<protein>
    <recommendedName>
        <fullName evidence="5">EF-hand domain-containing protein</fullName>
    </recommendedName>
</protein>
<dbReference type="InterPro" id="IPR011446">
    <property type="entry name" value="BBP7"/>
</dbReference>
<reference evidence="3 4" key="1">
    <citation type="submission" date="2019-02" db="EMBL/GenBank/DDBJ databases">
        <title>Deep-cultivation of Planctomycetes and their phenomic and genomic characterization uncovers novel biology.</title>
        <authorList>
            <person name="Wiegand S."/>
            <person name="Jogler M."/>
            <person name="Boedeker C."/>
            <person name="Pinto D."/>
            <person name="Vollmers J."/>
            <person name="Rivas-Marin E."/>
            <person name="Kohn T."/>
            <person name="Peeters S.H."/>
            <person name="Heuer A."/>
            <person name="Rast P."/>
            <person name="Oberbeckmann S."/>
            <person name="Bunk B."/>
            <person name="Jeske O."/>
            <person name="Meyerdierks A."/>
            <person name="Storesund J.E."/>
            <person name="Kallscheuer N."/>
            <person name="Luecker S."/>
            <person name="Lage O.M."/>
            <person name="Pohl T."/>
            <person name="Merkel B.J."/>
            <person name="Hornburger P."/>
            <person name="Mueller R.-W."/>
            <person name="Bruemmer F."/>
            <person name="Labrenz M."/>
            <person name="Spormann A.M."/>
            <person name="Op den Camp H."/>
            <person name="Overmann J."/>
            <person name="Amann R."/>
            <person name="Jetten M.S.M."/>
            <person name="Mascher T."/>
            <person name="Medema M.H."/>
            <person name="Devos D.P."/>
            <person name="Kaster A.-K."/>
            <person name="Ovreas L."/>
            <person name="Rohde M."/>
            <person name="Galperin M.Y."/>
            <person name="Jogler C."/>
        </authorList>
    </citation>
    <scope>NUCLEOTIDE SEQUENCE [LARGE SCALE GENOMIC DNA]</scope>
    <source>
        <strain evidence="3 4">Spa11</strain>
    </source>
</reference>
<dbReference type="Pfam" id="PF07585">
    <property type="entry name" value="BBP7"/>
    <property type="match status" value="1"/>
</dbReference>
<name>A0A518KDH2_9BACT</name>
<evidence type="ECO:0008006" key="5">
    <source>
        <dbReference type="Google" id="ProtNLM"/>
    </source>
</evidence>
<feature type="region of interest" description="Disordered" evidence="1">
    <location>
        <begin position="254"/>
        <end position="278"/>
    </location>
</feature>
<dbReference type="AlphaFoldDB" id="A0A518KDH2"/>
<keyword evidence="2" id="KW-0732">Signal</keyword>
<accession>A0A518KDH2</accession>
<evidence type="ECO:0000313" key="3">
    <source>
        <dbReference type="EMBL" id="QDV75843.1"/>
    </source>
</evidence>
<feature type="chain" id="PRO_5021794973" description="EF-hand domain-containing protein" evidence="2">
    <location>
        <begin position="26"/>
        <end position="739"/>
    </location>
</feature>
<dbReference type="InterPro" id="IPR018247">
    <property type="entry name" value="EF_Hand_1_Ca_BS"/>
</dbReference>
<keyword evidence="4" id="KW-1185">Reference proteome</keyword>
<dbReference type="RefSeq" id="WP_145115904.1">
    <property type="nucleotide sequence ID" value="NZ_CP036349.1"/>
</dbReference>
<sequence length="739" mass="79778" precursor="true">MSASRKCLLAAALCGAMTPTATTWAQGGAYGAKAIVEHNDLRWFEPVELDIDGQMPHRTAGWFATIDKLYWATNNPRVEIGQEGKTVDSERIYRAPSNDLALSALQQIESLDFIDSLSENLSYTGVQFVIANTRGTDSLTDDIKSPFDTSTFTTVADLSAAITAFNTDAANIANNLTVRVGGEPTPYQVRNSIRDAMPDAGWAWGERYSFGYSDGEQGWMVEILDGPESNAGGTWGAGEASPYTSQSGTAVYGPDPYYLGDLEDDDGDGEGDGDGPTNDLFALGFGSVAVNFNLPTPDFLNGYRDYFNNSSGAAGGTQTGPIMYIGNYGAFEDDTSPFDITGNPGFTVVNVQDALTAISTYNLQASDPPTVDPNETILQQQINIILADVNQTQTIINGLEDEENEVLDLLAANVFNTVATLQAAQNALANANAGMVPPNQLDAEIAAVSQALAAFNTALAGIVLEVEEGDGEGDGTGDLDTRLADDLDGNGQAGTFRVLADIDGDGVIEPGEIIAIINNFGDLHTFNIFFDQVTIRNRTEIDGVELMRMHDISTRHKLEQGRFDDMRFTYGVRFLQIKDDFYFQGLGSILGRTSVDTDVENQIVGPQMGLRWTRVDGPWNFSLEARGMVGYNIVDVDQYGLFAEEAIPGALNRSATARTTASVDGNRFDEFSPIGELRAQLKYRLADSISLQAGYTAKFVGNIHRGSTATAWNAPDFGIYDRKGDLFTNGLNLGVEFRH</sequence>
<feature type="compositionally biased region" description="Acidic residues" evidence="1">
    <location>
        <begin position="261"/>
        <end position="273"/>
    </location>
</feature>
<evidence type="ECO:0000256" key="1">
    <source>
        <dbReference type="SAM" id="MobiDB-lite"/>
    </source>
</evidence>
<gene>
    <name evidence="3" type="ORF">Spa11_40660</name>
</gene>
<evidence type="ECO:0000313" key="4">
    <source>
        <dbReference type="Proteomes" id="UP000316426"/>
    </source>
</evidence>
<organism evidence="3 4">
    <name type="scientific">Botrimarina mediterranea</name>
    <dbReference type="NCBI Taxonomy" id="2528022"/>
    <lineage>
        <taxon>Bacteria</taxon>
        <taxon>Pseudomonadati</taxon>
        <taxon>Planctomycetota</taxon>
        <taxon>Planctomycetia</taxon>
        <taxon>Pirellulales</taxon>
        <taxon>Lacipirellulaceae</taxon>
        <taxon>Botrimarina</taxon>
    </lineage>
</organism>